<proteinExistence type="inferred from homology"/>
<dbReference type="GO" id="GO:0004721">
    <property type="term" value="F:phosphoprotein phosphatase activity"/>
    <property type="evidence" value="ECO:0007669"/>
    <property type="project" value="InterPro"/>
</dbReference>
<dbReference type="InterPro" id="IPR016130">
    <property type="entry name" value="Tyr_Pase_AS"/>
</dbReference>
<dbReference type="PATRIC" id="fig|443610.3.peg.4254"/>
<dbReference type="RefSeq" id="WP_046108156.1">
    <property type="nucleotide sequence ID" value="NZ_JZEX01000087.1"/>
</dbReference>
<dbReference type="PROSITE" id="PS50056">
    <property type="entry name" value="TYR_PHOSPHATASE_2"/>
    <property type="match status" value="1"/>
</dbReference>
<feature type="domain" description="Tyrosine specific protein phosphatases" evidence="2">
    <location>
        <begin position="119"/>
        <end position="161"/>
    </location>
</feature>
<protein>
    <recommendedName>
        <fullName evidence="2">Tyrosine specific protein phosphatases domain-containing protein</fullName>
    </recommendedName>
</protein>
<sequence>MQAAPMRQWHLPDTHNIRDLGGYRRAGGGTTQWSRILRGDSLSHLREDSSRTLVDRGLSTVIDLRRPEEIGALPNPFAGHERVAYRNIALFDALAPVAAMAGVFDMAARYREALDRCGDRLAEALMAVTTAPAGLVLFHCTAGKDRTGVLAALILLIAGVDEAEIAADYALTATMANPLLARLRHRALSAGLDAVHVERVLASDAATIDAMLAHLRDTHGGTEPYMRRIGLTPADTDRLAARLCA</sequence>
<name>A0A0F5FTS0_9HYPH</name>
<dbReference type="PROSITE" id="PS00383">
    <property type="entry name" value="TYR_PHOSPHATASE_1"/>
    <property type="match status" value="1"/>
</dbReference>
<reference evidence="3 4" key="1">
    <citation type="submission" date="2015-03" db="EMBL/GenBank/DDBJ databases">
        <authorList>
            <person name="Hassan Y.I."/>
            <person name="Lepp D."/>
            <person name="Li X.-Z."/>
            <person name="Zhou T."/>
        </authorList>
    </citation>
    <scope>NUCLEOTIDE SEQUENCE [LARGE SCALE GENOMIC DNA]</scope>
    <source>
        <strain evidence="3 4">BD-c194</strain>
    </source>
</reference>
<gene>
    <name evidence="3" type="ORF">VE25_08395</name>
</gene>
<evidence type="ECO:0000256" key="1">
    <source>
        <dbReference type="ARBA" id="ARBA00009580"/>
    </source>
</evidence>
<dbReference type="InterPro" id="IPR026893">
    <property type="entry name" value="Tyr/Ser_Pase_IphP-type"/>
</dbReference>
<dbReference type="STRING" id="443610.VE25_08395"/>
<accession>A0A0F5FTS0</accession>
<organism evidence="3 4">
    <name type="scientific">Devosia geojensis</name>
    <dbReference type="NCBI Taxonomy" id="443610"/>
    <lineage>
        <taxon>Bacteria</taxon>
        <taxon>Pseudomonadati</taxon>
        <taxon>Pseudomonadota</taxon>
        <taxon>Alphaproteobacteria</taxon>
        <taxon>Hyphomicrobiales</taxon>
        <taxon>Devosiaceae</taxon>
        <taxon>Devosia</taxon>
    </lineage>
</organism>
<dbReference type="InterPro" id="IPR029021">
    <property type="entry name" value="Prot-tyrosine_phosphatase-like"/>
</dbReference>
<dbReference type="EMBL" id="JZEX01000087">
    <property type="protein sequence ID" value="KKB12266.1"/>
    <property type="molecule type" value="Genomic_DNA"/>
</dbReference>
<dbReference type="Pfam" id="PF13350">
    <property type="entry name" value="Y_phosphatase3"/>
    <property type="match status" value="1"/>
</dbReference>
<comment type="caution">
    <text evidence="3">The sequence shown here is derived from an EMBL/GenBank/DDBJ whole genome shotgun (WGS) entry which is preliminary data.</text>
</comment>
<dbReference type="InterPro" id="IPR000387">
    <property type="entry name" value="Tyr_Pase_dom"/>
</dbReference>
<dbReference type="AlphaFoldDB" id="A0A0F5FTS0"/>
<dbReference type="OrthoDB" id="1188001at2"/>
<evidence type="ECO:0000259" key="2">
    <source>
        <dbReference type="PROSITE" id="PS50056"/>
    </source>
</evidence>
<dbReference type="PANTHER" id="PTHR31126:SF1">
    <property type="entry name" value="TYROSINE SPECIFIC PROTEIN PHOSPHATASES DOMAIN-CONTAINING PROTEIN"/>
    <property type="match status" value="1"/>
</dbReference>
<dbReference type="Proteomes" id="UP000033632">
    <property type="component" value="Unassembled WGS sequence"/>
</dbReference>
<evidence type="ECO:0000313" key="3">
    <source>
        <dbReference type="EMBL" id="KKB12266.1"/>
    </source>
</evidence>
<dbReference type="PANTHER" id="PTHR31126">
    <property type="entry name" value="TYROSINE-PROTEIN PHOSPHATASE"/>
    <property type="match status" value="1"/>
</dbReference>
<comment type="similarity">
    <text evidence="1">Belongs to the protein-tyrosine phosphatase family.</text>
</comment>
<dbReference type="SUPFAM" id="SSF52799">
    <property type="entry name" value="(Phosphotyrosine protein) phosphatases II"/>
    <property type="match status" value="1"/>
</dbReference>
<evidence type="ECO:0000313" key="4">
    <source>
        <dbReference type="Proteomes" id="UP000033632"/>
    </source>
</evidence>
<dbReference type="Gene3D" id="3.90.190.10">
    <property type="entry name" value="Protein tyrosine phosphatase superfamily"/>
    <property type="match status" value="1"/>
</dbReference>
<keyword evidence="4" id="KW-1185">Reference proteome</keyword>